<accession>A0A061A305</accession>
<proteinExistence type="predicted"/>
<protein>
    <submittedName>
        <fullName evidence="1">Uncharacterized protein</fullName>
    </submittedName>
</protein>
<dbReference type="HOGENOM" id="CLU_1824258_0_0_11"/>
<sequence length="141" mass="15440">MICCWGTLDPSRNHGVIARASVSILSSWAGPQVCLPLEVLLFRRCTALGLATHSFQIQRHRFHSASRAVWAVDDTSRRRASVSAAGRPAGIRVLVEPVEPGLFLKGPDQRTGHCHVHIAATGRIRRSRHPGRSLTRAAQIP</sequence>
<dbReference type="PATRIC" id="fig|576784.4.peg.7003"/>
<dbReference type="EMBL" id="LK022848">
    <property type="protein sequence ID" value="CDR10288.1"/>
    <property type="molecule type" value="Genomic_DNA"/>
</dbReference>
<reference evidence="1" key="1">
    <citation type="submission" date="2014-05" db="EMBL/GenBank/DDBJ databases">
        <authorList>
            <person name="Horn Fabian"/>
        </authorList>
    </citation>
    <scope>NUCLEOTIDE SEQUENCE</scope>
</reference>
<gene>
    <name evidence="1" type="ORF">SIRAN6854</name>
</gene>
<organism evidence="1">
    <name type="scientific">Streptomyces iranensis</name>
    <dbReference type="NCBI Taxonomy" id="576784"/>
    <lineage>
        <taxon>Bacteria</taxon>
        <taxon>Bacillati</taxon>
        <taxon>Actinomycetota</taxon>
        <taxon>Actinomycetes</taxon>
        <taxon>Kitasatosporales</taxon>
        <taxon>Streptomycetaceae</taxon>
        <taxon>Streptomyces</taxon>
        <taxon>Streptomyces violaceusniger group</taxon>
    </lineage>
</organism>
<evidence type="ECO:0000313" key="1">
    <source>
        <dbReference type="EMBL" id="CDR10288.1"/>
    </source>
</evidence>
<name>A0A061A305_9ACTN</name>
<dbReference type="AlphaFoldDB" id="A0A061A305"/>